<feature type="domain" description="D-isomer specific 2-hydroxyacid dehydrogenase NAD-binding" evidence="3">
    <location>
        <begin position="110"/>
        <end position="286"/>
    </location>
</feature>
<gene>
    <name evidence="4" type="ORF">EXM22_16170</name>
</gene>
<name>A0A5C1QR49_9SPIO</name>
<protein>
    <submittedName>
        <fullName evidence="4">D-2-hydroxyacid dehydrogenase</fullName>
    </submittedName>
</protein>
<dbReference type="RefSeq" id="WP_149487515.1">
    <property type="nucleotide sequence ID" value="NZ_CP036150.1"/>
</dbReference>
<dbReference type="CDD" id="cd05300">
    <property type="entry name" value="2-Hacid_dh_1"/>
    <property type="match status" value="1"/>
</dbReference>
<dbReference type="InterPro" id="IPR006140">
    <property type="entry name" value="D-isomer_DH_NAD-bd"/>
</dbReference>
<dbReference type="SUPFAM" id="SSF52283">
    <property type="entry name" value="Formate/glycerate dehydrogenase catalytic domain-like"/>
    <property type="match status" value="1"/>
</dbReference>
<dbReference type="InterPro" id="IPR036291">
    <property type="entry name" value="NAD(P)-bd_dom_sf"/>
</dbReference>
<dbReference type="InterPro" id="IPR029753">
    <property type="entry name" value="D-isomer_DH_CS"/>
</dbReference>
<dbReference type="SUPFAM" id="SSF51735">
    <property type="entry name" value="NAD(P)-binding Rossmann-fold domains"/>
    <property type="match status" value="1"/>
</dbReference>
<accession>A0A5C1QR49</accession>
<evidence type="ECO:0000259" key="3">
    <source>
        <dbReference type="Pfam" id="PF02826"/>
    </source>
</evidence>
<dbReference type="OrthoDB" id="9805416at2"/>
<evidence type="ECO:0000313" key="4">
    <source>
        <dbReference type="EMBL" id="QEN09440.1"/>
    </source>
</evidence>
<evidence type="ECO:0000256" key="1">
    <source>
        <dbReference type="ARBA" id="ARBA00023002"/>
    </source>
</evidence>
<dbReference type="Gene3D" id="3.40.50.720">
    <property type="entry name" value="NAD(P)-binding Rossmann-like Domain"/>
    <property type="match status" value="2"/>
</dbReference>
<dbReference type="PROSITE" id="PS00671">
    <property type="entry name" value="D_2_HYDROXYACID_DH_3"/>
    <property type="match status" value="1"/>
</dbReference>
<dbReference type="PANTHER" id="PTHR43333">
    <property type="entry name" value="2-HACID_DH_C DOMAIN-CONTAINING PROTEIN"/>
    <property type="match status" value="1"/>
</dbReference>
<organism evidence="4 5">
    <name type="scientific">Oceanispirochaeta crateris</name>
    <dbReference type="NCBI Taxonomy" id="2518645"/>
    <lineage>
        <taxon>Bacteria</taxon>
        <taxon>Pseudomonadati</taxon>
        <taxon>Spirochaetota</taxon>
        <taxon>Spirochaetia</taxon>
        <taxon>Spirochaetales</taxon>
        <taxon>Spirochaetaceae</taxon>
        <taxon>Oceanispirochaeta</taxon>
    </lineage>
</organism>
<dbReference type="EMBL" id="CP036150">
    <property type="protein sequence ID" value="QEN09440.1"/>
    <property type="molecule type" value="Genomic_DNA"/>
</dbReference>
<keyword evidence="5" id="KW-1185">Reference proteome</keyword>
<dbReference type="Proteomes" id="UP000324209">
    <property type="component" value="Chromosome"/>
</dbReference>
<dbReference type="KEGG" id="ock:EXM22_16170"/>
<evidence type="ECO:0000256" key="2">
    <source>
        <dbReference type="ARBA" id="ARBA00023027"/>
    </source>
</evidence>
<dbReference type="Pfam" id="PF02826">
    <property type="entry name" value="2-Hacid_dh_C"/>
    <property type="match status" value="1"/>
</dbReference>
<dbReference type="GO" id="GO:0051287">
    <property type="term" value="F:NAD binding"/>
    <property type="evidence" value="ECO:0007669"/>
    <property type="project" value="InterPro"/>
</dbReference>
<sequence length="326" mass="36438">MIDIHSVLIAVSFDEKYMQQIRDIYTPAKIIELNFDDEKGIVEALKSVDVAFIGGDLDDRYINAPKLQWVHCGHAGLNKFAKKEIFDKGLVVSSSAGRSAPALAEHIILFMLALSYKISDFIEAQKTHTWGIKGQSNLRALYGQTIGIIGMGHTGKELAVRTKAMGMKVIAYSNKEKAPENVDSYYSAAKEDTLDDILKESDFLALCIPLTDKTYHMISTKELKMMKPSSCIINMARGAVIDESVLIKALKEGWIAGAGLDTFEQEPLSSKSELWDLPNVYMTPHCTPQVPDRTGRTIEILKENVLRYRKGLPLLNQLMIHDIFSR</sequence>
<evidence type="ECO:0000313" key="5">
    <source>
        <dbReference type="Proteomes" id="UP000324209"/>
    </source>
</evidence>
<proteinExistence type="predicted"/>
<dbReference type="PANTHER" id="PTHR43333:SF1">
    <property type="entry name" value="D-ISOMER SPECIFIC 2-HYDROXYACID DEHYDROGENASE NAD-BINDING DOMAIN-CONTAINING PROTEIN"/>
    <property type="match status" value="1"/>
</dbReference>
<keyword evidence="1" id="KW-0560">Oxidoreductase</keyword>
<keyword evidence="2" id="KW-0520">NAD</keyword>
<dbReference type="GO" id="GO:0016616">
    <property type="term" value="F:oxidoreductase activity, acting on the CH-OH group of donors, NAD or NADP as acceptor"/>
    <property type="evidence" value="ECO:0007669"/>
    <property type="project" value="UniProtKB-ARBA"/>
</dbReference>
<dbReference type="AlphaFoldDB" id="A0A5C1QR49"/>
<reference evidence="4 5" key="1">
    <citation type="submission" date="2019-02" db="EMBL/GenBank/DDBJ databases">
        <title>Complete Genome Sequence and Methylome Analysis of free living Spirochaetas.</title>
        <authorList>
            <person name="Fomenkov A."/>
            <person name="Dubinina G."/>
            <person name="Leshcheva N."/>
            <person name="Mikheeva N."/>
            <person name="Grabovich M."/>
            <person name="Vincze T."/>
            <person name="Roberts R.J."/>
        </authorList>
    </citation>
    <scope>NUCLEOTIDE SEQUENCE [LARGE SCALE GENOMIC DNA]</scope>
    <source>
        <strain evidence="4 5">K2</strain>
    </source>
</reference>